<dbReference type="AlphaFoldDB" id="A0A7C8KGB4"/>
<keyword evidence="3" id="KW-0677">Repeat</keyword>
<comment type="caution">
    <text evidence="8">The sequence shown here is derived from an EMBL/GenBank/DDBJ whole genome shotgun (WGS) entry which is preliminary data.</text>
</comment>
<evidence type="ECO:0000256" key="5">
    <source>
        <dbReference type="ARBA" id="ARBA00022833"/>
    </source>
</evidence>
<gene>
    <name evidence="8" type="ORF">EYR41_009984</name>
</gene>
<dbReference type="InterPro" id="IPR013087">
    <property type="entry name" value="Znf_C2H2_type"/>
</dbReference>
<dbReference type="SMART" id="SM00355">
    <property type="entry name" value="ZnF_C2H2"/>
    <property type="match status" value="2"/>
</dbReference>
<dbReference type="PROSITE" id="PS00028">
    <property type="entry name" value="ZINC_FINGER_C2H2_1"/>
    <property type="match status" value="2"/>
</dbReference>
<dbReference type="GO" id="GO:0000785">
    <property type="term" value="C:chromatin"/>
    <property type="evidence" value="ECO:0007669"/>
    <property type="project" value="TreeGrafter"/>
</dbReference>
<keyword evidence="6" id="KW-0539">Nucleus</keyword>
<dbReference type="PANTHER" id="PTHR40626:SF23">
    <property type="entry name" value="TRANSCRIPTION FACTOR WITH C2H2 AND ZN(2)-CYS(6) DNA BINDING DOMAIN (EUROFUNG)"/>
    <property type="match status" value="1"/>
</dbReference>
<feature type="compositionally biased region" description="Low complexity" evidence="7">
    <location>
        <begin position="210"/>
        <end position="237"/>
    </location>
</feature>
<evidence type="ECO:0000256" key="1">
    <source>
        <dbReference type="ARBA" id="ARBA00004123"/>
    </source>
</evidence>
<dbReference type="Gene3D" id="3.30.160.60">
    <property type="entry name" value="Classic Zinc Finger"/>
    <property type="match status" value="2"/>
</dbReference>
<dbReference type="PANTHER" id="PTHR40626">
    <property type="entry name" value="MIP31509P"/>
    <property type="match status" value="1"/>
</dbReference>
<organism evidence="8 9">
    <name type="scientific">Orbilia oligospora</name>
    <name type="common">Nematode-trapping fungus</name>
    <name type="synonym">Arthrobotrys oligospora</name>
    <dbReference type="NCBI Taxonomy" id="2813651"/>
    <lineage>
        <taxon>Eukaryota</taxon>
        <taxon>Fungi</taxon>
        <taxon>Dikarya</taxon>
        <taxon>Ascomycota</taxon>
        <taxon>Pezizomycotina</taxon>
        <taxon>Orbiliomycetes</taxon>
        <taxon>Orbiliales</taxon>
        <taxon>Orbiliaceae</taxon>
        <taxon>Orbilia</taxon>
    </lineage>
</organism>
<evidence type="ECO:0000256" key="6">
    <source>
        <dbReference type="ARBA" id="ARBA00023242"/>
    </source>
</evidence>
<dbReference type="FunFam" id="3.30.160.60:FF:002343">
    <property type="entry name" value="Zinc finger protein 33A"/>
    <property type="match status" value="1"/>
</dbReference>
<keyword evidence="2" id="KW-0479">Metal-binding</keyword>
<evidence type="ECO:0000313" key="9">
    <source>
        <dbReference type="Proteomes" id="UP000297595"/>
    </source>
</evidence>
<dbReference type="OrthoDB" id="654211at2759"/>
<dbReference type="PROSITE" id="PS50157">
    <property type="entry name" value="ZINC_FINGER_C2H2_2"/>
    <property type="match status" value="2"/>
</dbReference>
<keyword evidence="4" id="KW-0863">Zinc-finger</keyword>
<evidence type="ECO:0000313" key="8">
    <source>
        <dbReference type="EMBL" id="TGJ63896.1"/>
    </source>
</evidence>
<dbReference type="Proteomes" id="UP000297595">
    <property type="component" value="Unassembled WGS sequence"/>
</dbReference>
<feature type="compositionally biased region" description="Low complexity" evidence="7">
    <location>
        <begin position="89"/>
        <end position="107"/>
    </location>
</feature>
<dbReference type="Pfam" id="PF00096">
    <property type="entry name" value="zf-C2H2"/>
    <property type="match status" value="1"/>
</dbReference>
<evidence type="ECO:0000256" key="2">
    <source>
        <dbReference type="ARBA" id="ARBA00022723"/>
    </source>
</evidence>
<feature type="region of interest" description="Disordered" evidence="7">
    <location>
        <begin position="300"/>
        <end position="324"/>
    </location>
</feature>
<evidence type="ECO:0000256" key="7">
    <source>
        <dbReference type="SAM" id="MobiDB-lite"/>
    </source>
</evidence>
<evidence type="ECO:0000256" key="3">
    <source>
        <dbReference type="ARBA" id="ARBA00022737"/>
    </source>
</evidence>
<feature type="region of interest" description="Disordered" evidence="7">
    <location>
        <begin position="154"/>
        <end position="237"/>
    </location>
</feature>
<comment type="subcellular location">
    <subcellularLocation>
        <location evidence="1">Nucleus</location>
    </subcellularLocation>
</comment>
<feature type="region of interest" description="Disordered" evidence="7">
    <location>
        <begin position="68"/>
        <end position="122"/>
    </location>
</feature>
<dbReference type="GO" id="GO:0000978">
    <property type="term" value="F:RNA polymerase II cis-regulatory region sequence-specific DNA binding"/>
    <property type="evidence" value="ECO:0007669"/>
    <property type="project" value="InterPro"/>
</dbReference>
<dbReference type="InterPro" id="IPR051059">
    <property type="entry name" value="VerF-like"/>
</dbReference>
<dbReference type="GO" id="GO:0005634">
    <property type="term" value="C:nucleus"/>
    <property type="evidence" value="ECO:0007669"/>
    <property type="project" value="UniProtKB-SubCell"/>
</dbReference>
<accession>A0A7C8KGB4</accession>
<evidence type="ECO:0000256" key="4">
    <source>
        <dbReference type="ARBA" id="ARBA00022771"/>
    </source>
</evidence>
<reference evidence="8 9" key="1">
    <citation type="submission" date="2019-03" db="EMBL/GenBank/DDBJ databases">
        <title>Nematode-trapping fungi genome.</title>
        <authorList>
            <person name="Vidal-Diez De Ulzurrun G."/>
        </authorList>
    </citation>
    <scope>NUCLEOTIDE SEQUENCE [LARGE SCALE GENOMIC DNA]</scope>
    <source>
        <strain evidence="8 9">TWF154</strain>
    </source>
</reference>
<feature type="compositionally biased region" description="Basic and acidic residues" evidence="7">
    <location>
        <begin position="315"/>
        <end position="324"/>
    </location>
</feature>
<dbReference type="EMBL" id="SOZJ01000007">
    <property type="protein sequence ID" value="TGJ63896.1"/>
    <property type="molecule type" value="Genomic_DNA"/>
</dbReference>
<protein>
    <submittedName>
        <fullName evidence="8">Uncharacterized protein</fullName>
    </submittedName>
</protein>
<dbReference type="GO" id="GO:0008270">
    <property type="term" value="F:zinc ion binding"/>
    <property type="evidence" value="ECO:0007669"/>
    <property type="project" value="UniProtKB-KW"/>
</dbReference>
<dbReference type="GO" id="GO:0000981">
    <property type="term" value="F:DNA-binding transcription factor activity, RNA polymerase II-specific"/>
    <property type="evidence" value="ECO:0007669"/>
    <property type="project" value="InterPro"/>
</dbReference>
<dbReference type="SUPFAM" id="SSF57667">
    <property type="entry name" value="beta-beta-alpha zinc fingers"/>
    <property type="match status" value="1"/>
</dbReference>
<dbReference type="InterPro" id="IPR036236">
    <property type="entry name" value="Znf_C2H2_sf"/>
</dbReference>
<keyword evidence="5" id="KW-0862">Zinc</keyword>
<name>A0A7C8KGB4_ORBOL</name>
<sequence>MTKSPRVPKPPRTYICRFCQSVFKRSEHLARHERSHTQEKPFGCSVCSCMFSRKDLVVRHERMIHFERKPTTRMTSRKARKYEPRRESQSSQDAQDSATISSTTTPASERRQSLPKTQTIDPATAKKTAAEALSAAVLQGIPNIFDEIANTATTNSISSPVTPKSGKRRARSDDDDDDTDDLDSRPTKLRVLDQTLTSPASVAPVAPMFGRGSSNSSGGSSAAISPTKLTNNSPSSLSTTATTLAAAANALTKPAISVPTSIFPGFDIDPILRDPEFEAQLEDDDETAEDTLRMFTHAEQQLFSPPLSDGDSEKEESGSRNNEEFLREAAAEAWKLQLEEEIKAAA</sequence>
<proteinExistence type="predicted"/>